<dbReference type="AlphaFoldDB" id="E3RDA7"/>
<dbReference type="EMBL" id="GL532055">
    <property type="protein sequence ID" value="EFQ96292.1"/>
    <property type="molecule type" value="Genomic_DNA"/>
</dbReference>
<reference evidence="1 2" key="1">
    <citation type="journal article" date="2010" name="Genome Biol.">
        <title>A first genome assembly of the barley fungal pathogen Pyrenophora teres f. teres.</title>
        <authorList>
            <person name="Ellwood S.R."/>
            <person name="Liu Z."/>
            <person name="Syme R.A."/>
            <person name="Lai Z."/>
            <person name="Hane J.K."/>
            <person name="Keiper F."/>
            <person name="Moffat C.S."/>
            <person name="Oliver R.P."/>
            <person name="Friesen T.L."/>
        </authorList>
    </citation>
    <scope>NUCLEOTIDE SEQUENCE [LARGE SCALE GENOMIC DNA]</scope>
    <source>
        <strain evidence="1 2">0-1</strain>
    </source>
</reference>
<name>E3RDA7_PYRTT</name>
<protein>
    <submittedName>
        <fullName evidence="1">Uncharacterized protein</fullName>
    </submittedName>
</protein>
<sequence length="81" mass="9296">MRLILWRSERARPDSLLTTTSSNEDIKYRQRAASGRAFDVQTNSSHPARGRNSSIDASIKNRCLHCRQRLKRNRLTPFPAG</sequence>
<accession>E3RDA7</accession>
<evidence type="ECO:0000313" key="2">
    <source>
        <dbReference type="Proteomes" id="UP000001067"/>
    </source>
</evidence>
<evidence type="ECO:0000313" key="1">
    <source>
        <dbReference type="EMBL" id="EFQ96292.1"/>
    </source>
</evidence>
<proteinExistence type="predicted"/>
<dbReference type="Proteomes" id="UP000001067">
    <property type="component" value="Unassembled WGS sequence"/>
</dbReference>
<organism evidence="2">
    <name type="scientific">Pyrenophora teres f. teres (strain 0-1)</name>
    <name type="common">Barley net blotch fungus</name>
    <name type="synonym">Drechslera teres f. teres</name>
    <dbReference type="NCBI Taxonomy" id="861557"/>
    <lineage>
        <taxon>Eukaryota</taxon>
        <taxon>Fungi</taxon>
        <taxon>Dikarya</taxon>
        <taxon>Ascomycota</taxon>
        <taxon>Pezizomycotina</taxon>
        <taxon>Dothideomycetes</taxon>
        <taxon>Pleosporomycetidae</taxon>
        <taxon>Pleosporales</taxon>
        <taxon>Pleosporineae</taxon>
        <taxon>Pleosporaceae</taxon>
        <taxon>Pyrenophora</taxon>
    </lineage>
</organism>
<dbReference type="KEGG" id="pte:PTT_01919"/>
<keyword evidence="2" id="KW-1185">Reference proteome</keyword>
<gene>
    <name evidence="1" type="ORF">PTT_01919</name>
</gene>
<dbReference type="HOGENOM" id="CLU_2596724_0_0_1"/>
<feature type="non-terminal residue" evidence="1">
    <location>
        <position position="81"/>
    </location>
</feature>